<evidence type="ECO:0000259" key="5">
    <source>
        <dbReference type="SMART" id="SM00646"/>
    </source>
</evidence>
<accession>A0A099X079</accession>
<dbReference type="InterPro" id="IPR002508">
    <property type="entry name" value="MurNAc-LAA_cat"/>
</dbReference>
<dbReference type="FunFam" id="3.40.630.40:FF:000005">
    <property type="entry name" value="N-acetylmuramoyl-L-alanine amidase (AmiA)"/>
    <property type="match status" value="1"/>
</dbReference>
<gene>
    <name evidence="6" type="ORF">HR08_04500</name>
</gene>
<comment type="caution">
    <text evidence="6">The sequence shown here is derived from an EMBL/GenBank/DDBJ whole genome shotgun (WGS) entry which is preliminary data.</text>
</comment>
<reference evidence="6 7" key="1">
    <citation type="submission" date="2014-08" db="EMBL/GenBank/DDBJ databases">
        <title>Porphyromonas gulae strain:COT-052_OH1451 Genome sequencing.</title>
        <authorList>
            <person name="Wallis C."/>
            <person name="Deusch O."/>
            <person name="O'Flynn C."/>
            <person name="Davis I."/>
            <person name="Jospin G."/>
            <person name="Darling A.E."/>
            <person name="Coil D.A."/>
            <person name="Alexiev A."/>
            <person name="Horsfall A."/>
            <person name="Kirkwood N."/>
            <person name="Harris S."/>
            <person name="Eisen J.A."/>
        </authorList>
    </citation>
    <scope>NUCLEOTIDE SEQUENCE [LARGE SCALE GENOMIC DNA]</scope>
    <source>
        <strain evidence="7">COT-052 OH1451</strain>
    </source>
</reference>
<dbReference type="EC" id="3.5.1.28" evidence="2"/>
<protein>
    <recommendedName>
        <fullName evidence="2">N-acetylmuramoyl-L-alanine amidase</fullName>
        <ecNumber evidence="2">3.5.1.28</ecNumber>
    </recommendedName>
</protein>
<dbReference type="PANTHER" id="PTHR30404">
    <property type="entry name" value="N-ACETYLMURAMOYL-L-ALANINE AMIDASE"/>
    <property type="match status" value="1"/>
</dbReference>
<evidence type="ECO:0000256" key="4">
    <source>
        <dbReference type="SAM" id="MobiDB-lite"/>
    </source>
</evidence>
<dbReference type="SUPFAM" id="SSF53187">
    <property type="entry name" value="Zn-dependent exopeptidases"/>
    <property type="match status" value="1"/>
</dbReference>
<proteinExistence type="predicted"/>
<dbReference type="Gene3D" id="3.40.630.40">
    <property type="entry name" value="Zn-dependent exopeptidases"/>
    <property type="match status" value="1"/>
</dbReference>
<dbReference type="STRING" id="111105.HR09_08880"/>
<dbReference type="eggNOG" id="COG0860">
    <property type="taxonomic scope" value="Bacteria"/>
</dbReference>
<dbReference type="GeneID" id="57238802"/>
<sequence length="395" mass="44209">MSRKNHTPYLLLWMAALFLIVCLPLQGQRNRAFTVVIDAGHGGHDSGAVGNGLREKDINLAVALRVGRLIKSKHPDVKVLYTREKDFFVTLMGRAEYANKNNADLFISIHVNSQERGHGGYGTETYVMGHERNSKNMAVVQRENAVILMEKDYKTVYKGFDPRSSESYIMFELMQNTYQDQSIKLAQQIQKGFVAKGRHDRGVKLGNLAVLVFSAMPSVLVELGFISNPAEARYLGSEAGRDELASAIARGFARYKEDYDRRSGKVSEPAPQATEEEDKAEAEAEDNAAFSADMSDDKGSIAPKEHATKLDEGAHSTKETYKIQIMSSKTKLKNGDKRLKGYKVTIEQRGGRFFYLTGAASSEGEARRLRKKVRKSFPDAYIVVYEAGKRVREIY</sequence>
<evidence type="ECO:0000313" key="6">
    <source>
        <dbReference type="EMBL" id="KGN86167.1"/>
    </source>
</evidence>
<dbReference type="GO" id="GO:0009253">
    <property type="term" value="P:peptidoglycan catabolic process"/>
    <property type="evidence" value="ECO:0007669"/>
    <property type="project" value="InterPro"/>
</dbReference>
<evidence type="ECO:0000256" key="2">
    <source>
        <dbReference type="ARBA" id="ARBA00011901"/>
    </source>
</evidence>
<feature type="region of interest" description="Disordered" evidence="4">
    <location>
        <begin position="260"/>
        <end position="300"/>
    </location>
</feature>
<dbReference type="SMART" id="SM00646">
    <property type="entry name" value="Ami_3"/>
    <property type="match status" value="1"/>
</dbReference>
<dbReference type="PANTHER" id="PTHR30404:SF0">
    <property type="entry name" value="N-ACETYLMURAMOYL-L-ALANINE AMIDASE AMIC"/>
    <property type="match status" value="1"/>
</dbReference>
<dbReference type="OrthoDB" id="9806267at2"/>
<evidence type="ECO:0000313" key="7">
    <source>
        <dbReference type="Proteomes" id="UP000030130"/>
    </source>
</evidence>
<dbReference type="InterPro" id="IPR050695">
    <property type="entry name" value="N-acetylmuramoyl_amidase_3"/>
</dbReference>
<feature type="compositionally biased region" description="Acidic residues" evidence="4">
    <location>
        <begin position="274"/>
        <end position="286"/>
    </location>
</feature>
<name>A0A099X079_9PORP</name>
<evidence type="ECO:0000256" key="3">
    <source>
        <dbReference type="ARBA" id="ARBA00022801"/>
    </source>
</evidence>
<dbReference type="GO" id="GO:0030288">
    <property type="term" value="C:outer membrane-bounded periplasmic space"/>
    <property type="evidence" value="ECO:0007669"/>
    <property type="project" value="TreeGrafter"/>
</dbReference>
<feature type="domain" description="MurNAc-LAA" evidence="5">
    <location>
        <begin position="95"/>
        <end position="253"/>
    </location>
</feature>
<comment type="catalytic activity">
    <reaction evidence="1">
        <text>Hydrolyzes the link between N-acetylmuramoyl residues and L-amino acid residues in certain cell-wall glycopeptides.</text>
        <dbReference type="EC" id="3.5.1.28"/>
    </reaction>
</comment>
<dbReference type="AlphaFoldDB" id="A0A099X079"/>
<dbReference type="Proteomes" id="UP000030130">
    <property type="component" value="Unassembled WGS sequence"/>
</dbReference>
<keyword evidence="3" id="KW-0378">Hydrolase</keyword>
<dbReference type="RefSeq" id="WP_039417798.1">
    <property type="nucleotide sequence ID" value="NZ_JRAI01000041.1"/>
</dbReference>
<organism evidence="6 7">
    <name type="scientific">Porphyromonas gulae</name>
    <dbReference type="NCBI Taxonomy" id="111105"/>
    <lineage>
        <taxon>Bacteria</taxon>
        <taxon>Pseudomonadati</taxon>
        <taxon>Bacteroidota</taxon>
        <taxon>Bacteroidia</taxon>
        <taxon>Bacteroidales</taxon>
        <taxon>Porphyromonadaceae</taxon>
        <taxon>Porphyromonas</taxon>
    </lineage>
</organism>
<dbReference type="Pfam" id="PF01520">
    <property type="entry name" value="Amidase_3"/>
    <property type="match status" value="1"/>
</dbReference>
<dbReference type="CDD" id="cd02696">
    <property type="entry name" value="MurNAc-LAA"/>
    <property type="match status" value="1"/>
</dbReference>
<evidence type="ECO:0000256" key="1">
    <source>
        <dbReference type="ARBA" id="ARBA00001561"/>
    </source>
</evidence>
<dbReference type="GO" id="GO:0008745">
    <property type="term" value="F:N-acetylmuramoyl-L-alanine amidase activity"/>
    <property type="evidence" value="ECO:0007669"/>
    <property type="project" value="UniProtKB-EC"/>
</dbReference>
<dbReference type="EMBL" id="JRAI01000041">
    <property type="protein sequence ID" value="KGN86167.1"/>
    <property type="molecule type" value="Genomic_DNA"/>
</dbReference>